<reference evidence="5" key="2">
    <citation type="submission" date="2020-10" db="UniProtKB">
        <authorList>
            <consortium name="WormBaseParasite"/>
        </authorList>
    </citation>
    <scope>IDENTIFICATION</scope>
</reference>
<dbReference type="SUPFAM" id="SSF52540">
    <property type="entry name" value="P-loop containing nucleoside triphosphate hydrolases"/>
    <property type="match status" value="1"/>
</dbReference>
<proteinExistence type="predicted"/>
<dbReference type="GO" id="GO:0035194">
    <property type="term" value="P:regulatory ncRNA-mediated post-transcriptional gene silencing"/>
    <property type="evidence" value="ECO:0007669"/>
    <property type="project" value="TreeGrafter"/>
</dbReference>
<dbReference type="PANTHER" id="PTHR10887:SF322">
    <property type="entry name" value="HELICASE MOV-10"/>
    <property type="match status" value="1"/>
</dbReference>
<feature type="compositionally biased region" description="Basic and acidic residues" evidence="2">
    <location>
        <begin position="871"/>
        <end position="892"/>
    </location>
</feature>
<dbReference type="SMART" id="SM00382">
    <property type="entry name" value="AAA"/>
    <property type="match status" value="1"/>
</dbReference>
<dbReference type="InterPro" id="IPR047187">
    <property type="entry name" value="SF1_C_Upf1"/>
</dbReference>
<dbReference type="Pfam" id="PF13086">
    <property type="entry name" value="AAA_11"/>
    <property type="match status" value="2"/>
</dbReference>
<feature type="region of interest" description="Disordered" evidence="2">
    <location>
        <begin position="707"/>
        <end position="792"/>
    </location>
</feature>
<organism evidence="4 5">
    <name type="scientific">Panagrellus redivivus</name>
    <name type="common">Microworm</name>
    <dbReference type="NCBI Taxonomy" id="6233"/>
    <lineage>
        <taxon>Eukaryota</taxon>
        <taxon>Metazoa</taxon>
        <taxon>Ecdysozoa</taxon>
        <taxon>Nematoda</taxon>
        <taxon>Chromadorea</taxon>
        <taxon>Rhabditida</taxon>
        <taxon>Tylenchina</taxon>
        <taxon>Panagrolaimomorpha</taxon>
        <taxon>Panagrolaimoidea</taxon>
        <taxon>Panagrolaimidae</taxon>
        <taxon>Panagrellus</taxon>
    </lineage>
</organism>
<dbReference type="CDD" id="cd18808">
    <property type="entry name" value="SF1_C_Upf1"/>
    <property type="match status" value="1"/>
</dbReference>
<dbReference type="GO" id="GO:0003678">
    <property type="term" value="F:DNA helicase activity"/>
    <property type="evidence" value="ECO:0007669"/>
    <property type="project" value="UniProtKB-EC"/>
</dbReference>
<feature type="compositionally biased region" description="Basic and acidic residues" evidence="2">
    <location>
        <begin position="821"/>
        <end position="843"/>
    </location>
</feature>
<feature type="compositionally biased region" description="Basic and acidic residues" evidence="2">
    <location>
        <begin position="743"/>
        <end position="762"/>
    </location>
</feature>
<feature type="compositionally biased region" description="Basic and acidic residues" evidence="2">
    <location>
        <begin position="707"/>
        <end position="725"/>
    </location>
</feature>
<dbReference type="InterPro" id="IPR041677">
    <property type="entry name" value="DNA2/NAM7_AAA_11"/>
</dbReference>
<dbReference type="Gene3D" id="3.40.50.300">
    <property type="entry name" value="P-loop containing nucleotide triphosphate hydrolases"/>
    <property type="match status" value="2"/>
</dbReference>
<dbReference type="WBParaSite" id="Pan_g15400.t1">
    <property type="protein sequence ID" value="Pan_g15400.t1"/>
    <property type="gene ID" value="Pan_g15400"/>
</dbReference>
<evidence type="ECO:0000256" key="2">
    <source>
        <dbReference type="SAM" id="MobiDB-lite"/>
    </source>
</evidence>
<dbReference type="AlphaFoldDB" id="A0A7E4V1R7"/>
<dbReference type="Proteomes" id="UP000492821">
    <property type="component" value="Unassembled WGS sequence"/>
</dbReference>
<feature type="region of interest" description="Disordered" evidence="2">
    <location>
        <begin position="812"/>
        <end position="961"/>
    </location>
</feature>
<evidence type="ECO:0000256" key="1">
    <source>
        <dbReference type="ARBA" id="ARBA00048432"/>
    </source>
</evidence>
<evidence type="ECO:0000259" key="3">
    <source>
        <dbReference type="PROSITE" id="PS51192"/>
    </source>
</evidence>
<reference evidence="4" key="1">
    <citation type="journal article" date="2013" name="Genetics">
        <title>The draft genome and transcriptome of Panagrellus redivivus are shaped by the harsh demands of a free-living lifestyle.</title>
        <authorList>
            <person name="Srinivasan J."/>
            <person name="Dillman A.R."/>
            <person name="Macchietto M.G."/>
            <person name="Heikkinen L."/>
            <person name="Lakso M."/>
            <person name="Fracchia K.M."/>
            <person name="Antoshechkin I."/>
            <person name="Mortazavi A."/>
            <person name="Wong G."/>
            <person name="Sternberg P.W."/>
        </authorList>
    </citation>
    <scope>NUCLEOTIDE SEQUENCE [LARGE SCALE GENOMIC DNA]</scope>
    <source>
        <strain evidence="4">MT8872</strain>
    </source>
</reference>
<feature type="compositionally biased region" description="Basic and acidic residues" evidence="2">
    <location>
        <begin position="913"/>
        <end position="922"/>
    </location>
</feature>
<dbReference type="SMART" id="SM00487">
    <property type="entry name" value="DEXDc"/>
    <property type="match status" value="1"/>
</dbReference>
<dbReference type="PANTHER" id="PTHR10887">
    <property type="entry name" value="DNA2/NAM7 HELICASE FAMILY"/>
    <property type="match status" value="1"/>
</dbReference>
<sequence length="961" mass="109338">MSTMADTTVDNLADAASSLALETPASTSSAPTPTTINPAELFAVLAPEKLNTNEQASKLFVGGYPKREVKSVDSELQRHLANEDYDDPTCAAVRFDAYNMVQHVVEMLENCEPIVTDEKPQTVSVKDRKITFASFVNVNESVAEKKPVVVVESQRLYSGSSDSLKSVFFGEVHSCSGTLVVRMGSVKVVNADKDFHVFVRPFENTFNALDQMTKLLHNRDIVVSKIFGERSFEMSQEGFLKNREDDLKNGRFEMDSMLNENQRQAIYSIQEQKPDNAFVLFGPPGTGKTTTLIAAIRSLRRDRQGDAPKFLVCTPSNMAADNFAIALLKSGAVDASNITRLLASRVDFTGIDPALKDVVYTKKGLPEVPDANTLKKFDVVICTIGLSAKLFKGCKNHFSHIIVDEAGQATEPETLAPLLVLSGINTRLILAGDPKQLGPVITNEVLSKAIFRFDESLLMRLSEKTEYKEDPRLMVLLTENHRSHEAIVVCASEIVYEGKLVATYPKGHDFFVNHLILDGQQLPFRFHAVYGTELGRESKYNREEVEVVAQYVDDLLRLPELEPSEIGIIAPYKEQVFHISNSLRSHSAITVDTVEKFQGSERRVIIMSTTRTKGLGFVDEIRRFNTSITRARQLLIVVGHPEALVKCDFWKTFMHFSVTNNAFRFVDKRDEAKWHDYFNYKKRHDDNGRTILEDSREARAVDDYDNQRAHDAHDRDQMNHFDAEPKRRRSYDYPEVDGYSTKAHVDFDQRRMDDNPERRPSYTREVNSGMDPEDFSPQPRQPYPDVYDYDRHDGTYGHDTPWHLVNSYQHGSSVDYGSSSRDVRHGSDSTSELRDYMDPHFDRSVTTSRNAPVESFANPRDVHPRQQQSQNRHDHYARREYDPHADDRDYDPRPVLPASYDNRYDNPASYPESRNDRYECLDPRIASSSQTHRHREPAPAPVDEVKPYPPLNMYRLAHSRR</sequence>
<name>A0A7E4V1R7_PANRE</name>
<evidence type="ECO:0000313" key="4">
    <source>
        <dbReference type="Proteomes" id="UP000492821"/>
    </source>
</evidence>
<dbReference type="InterPro" id="IPR014001">
    <property type="entry name" value="Helicase_ATP-bd"/>
</dbReference>
<accession>A0A7E4V1R7</accession>
<dbReference type="GO" id="GO:0005829">
    <property type="term" value="C:cytosol"/>
    <property type="evidence" value="ECO:0007669"/>
    <property type="project" value="TreeGrafter"/>
</dbReference>
<dbReference type="InterPro" id="IPR027417">
    <property type="entry name" value="P-loop_NTPase"/>
</dbReference>
<dbReference type="PROSITE" id="PS51192">
    <property type="entry name" value="HELICASE_ATP_BIND_1"/>
    <property type="match status" value="1"/>
</dbReference>
<comment type="catalytic activity">
    <reaction evidence="1">
        <text>ATP + H2O = ADP + phosphate + H(+)</text>
        <dbReference type="Rhea" id="RHEA:13065"/>
        <dbReference type="ChEBI" id="CHEBI:15377"/>
        <dbReference type="ChEBI" id="CHEBI:15378"/>
        <dbReference type="ChEBI" id="CHEBI:30616"/>
        <dbReference type="ChEBI" id="CHEBI:43474"/>
        <dbReference type="ChEBI" id="CHEBI:456216"/>
        <dbReference type="EC" id="3.6.4.12"/>
    </reaction>
    <physiologicalReaction direction="left-to-right" evidence="1">
        <dbReference type="Rhea" id="RHEA:13066"/>
    </physiologicalReaction>
</comment>
<dbReference type="Pfam" id="PF13087">
    <property type="entry name" value="AAA_12"/>
    <property type="match status" value="1"/>
</dbReference>
<evidence type="ECO:0000313" key="5">
    <source>
        <dbReference type="WBParaSite" id="Pan_g15400.t1"/>
    </source>
</evidence>
<dbReference type="GO" id="GO:0043186">
    <property type="term" value="C:P granule"/>
    <property type="evidence" value="ECO:0007669"/>
    <property type="project" value="TreeGrafter"/>
</dbReference>
<protein>
    <submittedName>
        <fullName evidence="5">RNA helicase</fullName>
    </submittedName>
</protein>
<dbReference type="InterPro" id="IPR045055">
    <property type="entry name" value="DNA2/NAM7-like"/>
</dbReference>
<dbReference type="InterPro" id="IPR041679">
    <property type="entry name" value="DNA2/NAM7-like_C"/>
</dbReference>
<dbReference type="InterPro" id="IPR003593">
    <property type="entry name" value="AAA+_ATPase"/>
</dbReference>
<feature type="domain" description="Helicase ATP-binding" evidence="3">
    <location>
        <begin position="269"/>
        <end position="423"/>
    </location>
</feature>
<keyword evidence="4" id="KW-1185">Reference proteome</keyword>